<accession>A0AAW9PYV2</accession>
<evidence type="ECO:0000313" key="1">
    <source>
        <dbReference type="EMBL" id="MEE3716078.1"/>
    </source>
</evidence>
<dbReference type="Proteomes" id="UP001333818">
    <property type="component" value="Unassembled WGS sequence"/>
</dbReference>
<comment type="caution">
    <text evidence="1">The sequence shown here is derived from an EMBL/GenBank/DDBJ whole genome shotgun (WGS) entry which is preliminary data.</text>
</comment>
<dbReference type="AlphaFoldDB" id="A0AAW9PYV2"/>
<dbReference type="RefSeq" id="WP_330482503.1">
    <property type="nucleotide sequence ID" value="NZ_JAZBJZ010000012.1"/>
</dbReference>
<gene>
    <name evidence="1" type="ORF">V2H45_04870</name>
</gene>
<evidence type="ECO:0000313" key="2">
    <source>
        <dbReference type="Proteomes" id="UP001333818"/>
    </source>
</evidence>
<organism evidence="1 2">
    <name type="scientific">Tumidithrix elongata BACA0141</name>
    <dbReference type="NCBI Taxonomy" id="2716417"/>
    <lineage>
        <taxon>Bacteria</taxon>
        <taxon>Bacillati</taxon>
        <taxon>Cyanobacteriota</taxon>
        <taxon>Cyanophyceae</taxon>
        <taxon>Pseudanabaenales</taxon>
        <taxon>Pseudanabaenaceae</taxon>
        <taxon>Tumidithrix</taxon>
        <taxon>Tumidithrix elongata</taxon>
    </lineage>
</organism>
<name>A0AAW9PYV2_9CYAN</name>
<sequence>MRQKNSAGLGALSICLLAGFAGILQPIYAAPTNLPQFEQIAQNSNPQDAEALFQQALHKTQRQDFRGAIATLKKAAALFAQENNTEQAYKSQALAEYLTWDLKDATPPNWYIGGSCFGEPLCRYIVTHVAPNFSQDNSNQGTERATQKNDFGGILMLLKPLRYRPSSTGGQTPVNAVLDVQLIPQLLAEEFVNTSSCMLDGKPDAGIVALVKISKSDRDADLFKQIRQAWRLNLKTEKIETIPTTNISCVNPCPGGC</sequence>
<dbReference type="EMBL" id="JAZBJZ010000012">
    <property type="protein sequence ID" value="MEE3716078.1"/>
    <property type="molecule type" value="Genomic_DNA"/>
</dbReference>
<keyword evidence="2" id="KW-1185">Reference proteome</keyword>
<protein>
    <submittedName>
        <fullName evidence="1">Uncharacterized protein</fullName>
    </submittedName>
</protein>
<proteinExistence type="predicted"/>
<reference evidence="1" key="1">
    <citation type="submission" date="2024-01" db="EMBL/GenBank/DDBJ databases">
        <title>Bank of Algae and Cyanobacteria of the Azores (BACA) strain genomes.</title>
        <authorList>
            <person name="Luz R."/>
            <person name="Cordeiro R."/>
            <person name="Fonseca A."/>
            <person name="Goncalves V."/>
        </authorList>
    </citation>
    <scope>NUCLEOTIDE SEQUENCE</scope>
    <source>
        <strain evidence="1">BACA0141</strain>
    </source>
</reference>